<protein>
    <submittedName>
        <fullName evidence="3">C4-dicarboxylate ABC transporter permease</fullName>
    </submittedName>
</protein>
<feature type="transmembrane region" description="Helical" evidence="1">
    <location>
        <begin position="321"/>
        <end position="343"/>
    </location>
</feature>
<feature type="transmembrane region" description="Helical" evidence="1">
    <location>
        <begin position="200"/>
        <end position="220"/>
    </location>
</feature>
<keyword evidence="1" id="KW-1133">Transmembrane helix</keyword>
<feature type="transmembrane region" description="Helical" evidence="1">
    <location>
        <begin position="363"/>
        <end position="386"/>
    </location>
</feature>
<dbReference type="PANTHER" id="PTHR35342">
    <property type="entry name" value="TRICARBOXYLIC TRANSPORT PROTEIN"/>
    <property type="match status" value="1"/>
</dbReference>
<keyword evidence="1" id="KW-0472">Membrane</keyword>
<feature type="domain" description="DUF112" evidence="2">
    <location>
        <begin position="16"/>
        <end position="444"/>
    </location>
</feature>
<gene>
    <name evidence="3" type="ORF">KP22_13490</name>
</gene>
<feature type="transmembrane region" description="Helical" evidence="1">
    <location>
        <begin position="477"/>
        <end position="498"/>
    </location>
</feature>
<feature type="transmembrane region" description="Helical" evidence="1">
    <location>
        <begin position="437"/>
        <end position="457"/>
    </location>
</feature>
<keyword evidence="1" id="KW-0812">Transmembrane</keyword>
<dbReference type="Proteomes" id="UP000032874">
    <property type="component" value="Unassembled WGS sequence"/>
</dbReference>
<evidence type="ECO:0000259" key="2">
    <source>
        <dbReference type="Pfam" id="PF01970"/>
    </source>
</evidence>
<dbReference type="RefSeq" id="WP_039324676.1">
    <property type="nucleotide sequence ID" value="NZ_JQHM01000005.1"/>
</dbReference>
<dbReference type="EMBL" id="JQHM01000005">
    <property type="protein sequence ID" value="KFX04364.1"/>
    <property type="molecule type" value="Genomic_DNA"/>
</dbReference>
<dbReference type="InterPro" id="IPR002823">
    <property type="entry name" value="DUF112_TM"/>
</dbReference>
<feature type="transmembrane region" description="Helical" evidence="1">
    <location>
        <begin position="12"/>
        <end position="33"/>
    </location>
</feature>
<feature type="transmembrane region" description="Helical" evidence="1">
    <location>
        <begin position="161"/>
        <end position="180"/>
    </location>
</feature>
<dbReference type="PANTHER" id="PTHR35342:SF5">
    <property type="entry name" value="TRICARBOXYLIC TRANSPORT PROTEIN"/>
    <property type="match status" value="1"/>
</dbReference>
<dbReference type="STRING" id="55207.KP22_13490"/>
<comment type="caution">
    <text evidence="3">The sequence shown here is derived from an EMBL/GenBank/DDBJ whole genome shotgun (WGS) entry which is preliminary data.</text>
</comment>
<evidence type="ECO:0000313" key="4">
    <source>
        <dbReference type="Proteomes" id="UP000032874"/>
    </source>
</evidence>
<proteinExistence type="predicted"/>
<dbReference type="Pfam" id="PF01970">
    <property type="entry name" value="TctA"/>
    <property type="match status" value="1"/>
</dbReference>
<sequence length="508" mass="53873">MDILINASDYITLNAIIAIFAAGLFGLFVGAIPGLTATMAVALLVPFTFFMDPIPALAMMISVGASTIYAGDIPGVLLRIPGTPASAAYVDDSYALSQQGKTNYVLGLGLSTSVIGGIIGAIVLTFASPLLASFAMKFSSFEYTWLALLGLSCSTLISGQYVVKSLMALLLGLVLATIGYDEFTGQPRFTFGQVALLEGISFIPAMIGMFAIANAIDYYANRHRENSPSPSVTSQPKEKASFNILSGVRPALKKNRLGIARSSAIGTLIGVLPGAGADIAAWISYAVAKKFSRQPEKYGKGSEEALINASSSNNASLAGSYIPTLVFGIPGDSVAAIVIGVLYMKDMQPGPSLFIFHPEKLYAIFILFFIANLALLPLALVVVNLLKRLISVNKDIVYPVVIVFSIVGAFAMNNSMASVVVMLVMGIVGYFLQKHHYPIAPVILGMVLGPMLEKSLLSSLLKSDGDLMAFIERPISAFLAVLFLLVVIMQAKSIIQVFRHSGSTANPQ</sequence>
<reference evidence="3 4" key="1">
    <citation type="submission" date="2014-08" db="EMBL/GenBank/DDBJ databases">
        <title>Genome sequences of NCPPB Pectobacterium isolates.</title>
        <authorList>
            <person name="Glover R.H."/>
            <person name="Sapp M."/>
            <person name="Elphinstone J."/>
        </authorList>
    </citation>
    <scope>NUCLEOTIDE SEQUENCE [LARGE SCALE GENOMIC DNA]</scope>
    <source>
        <strain evidence="3 4">NCPPB 2795</strain>
    </source>
</reference>
<evidence type="ECO:0000313" key="3">
    <source>
        <dbReference type="EMBL" id="KFX04364.1"/>
    </source>
</evidence>
<dbReference type="eggNOG" id="COG3333">
    <property type="taxonomic scope" value="Bacteria"/>
</dbReference>
<organism evidence="3 4">
    <name type="scientific">Pectobacterium betavasculorum</name>
    <dbReference type="NCBI Taxonomy" id="55207"/>
    <lineage>
        <taxon>Bacteria</taxon>
        <taxon>Pseudomonadati</taxon>
        <taxon>Pseudomonadota</taxon>
        <taxon>Gammaproteobacteria</taxon>
        <taxon>Enterobacterales</taxon>
        <taxon>Pectobacteriaceae</taxon>
        <taxon>Pectobacterium</taxon>
    </lineage>
</organism>
<name>A0A093RV16_9GAMM</name>
<dbReference type="AlphaFoldDB" id="A0A093RV16"/>
<evidence type="ECO:0000256" key="1">
    <source>
        <dbReference type="SAM" id="Phobius"/>
    </source>
</evidence>
<feature type="transmembrane region" description="Helical" evidence="1">
    <location>
        <begin position="398"/>
        <end position="431"/>
    </location>
</feature>
<accession>A0A093RV16</accession>